<reference evidence="1" key="1">
    <citation type="journal article" date="2023" name="Science">
        <title>Genome structures resolve the early diversification of teleost fishes.</title>
        <authorList>
            <person name="Parey E."/>
            <person name="Louis A."/>
            <person name="Montfort J."/>
            <person name="Bouchez O."/>
            <person name="Roques C."/>
            <person name="Iampietro C."/>
            <person name="Lluch J."/>
            <person name="Castinel A."/>
            <person name="Donnadieu C."/>
            <person name="Desvignes T."/>
            <person name="Floi Bucao C."/>
            <person name="Jouanno E."/>
            <person name="Wen M."/>
            <person name="Mejri S."/>
            <person name="Dirks R."/>
            <person name="Jansen H."/>
            <person name="Henkel C."/>
            <person name="Chen W.J."/>
            <person name="Zahm M."/>
            <person name="Cabau C."/>
            <person name="Klopp C."/>
            <person name="Thompson A.W."/>
            <person name="Robinson-Rechavi M."/>
            <person name="Braasch I."/>
            <person name="Lecointre G."/>
            <person name="Bobe J."/>
            <person name="Postlethwait J.H."/>
            <person name="Berthelot C."/>
            <person name="Roest Crollius H."/>
            <person name="Guiguen Y."/>
        </authorList>
    </citation>
    <scope>NUCLEOTIDE SEQUENCE</scope>
    <source>
        <strain evidence="1">NC1722</strain>
    </source>
</reference>
<keyword evidence="2" id="KW-1185">Reference proteome</keyword>
<dbReference type="Proteomes" id="UP001221898">
    <property type="component" value="Unassembled WGS sequence"/>
</dbReference>
<evidence type="ECO:0000313" key="2">
    <source>
        <dbReference type="Proteomes" id="UP001221898"/>
    </source>
</evidence>
<comment type="caution">
    <text evidence="1">The sequence shown here is derived from an EMBL/GenBank/DDBJ whole genome shotgun (WGS) entry which is preliminary data.</text>
</comment>
<organism evidence="1 2">
    <name type="scientific">Aldrovandia affinis</name>
    <dbReference type="NCBI Taxonomy" id="143900"/>
    <lineage>
        <taxon>Eukaryota</taxon>
        <taxon>Metazoa</taxon>
        <taxon>Chordata</taxon>
        <taxon>Craniata</taxon>
        <taxon>Vertebrata</taxon>
        <taxon>Euteleostomi</taxon>
        <taxon>Actinopterygii</taxon>
        <taxon>Neopterygii</taxon>
        <taxon>Teleostei</taxon>
        <taxon>Notacanthiformes</taxon>
        <taxon>Halosauridae</taxon>
        <taxon>Aldrovandia</taxon>
    </lineage>
</organism>
<accession>A0AAD7WYQ3</accession>
<sequence>MTLWSDFCSLRPSHAGLSGGCWEETRVAGRRTGTLPVAMAYQTPALCPGAAVWPAQGDFPSTVPEVTPATPSDRPKGAVMGHRCVAASSIARFSHVADKQISFSHEVKVLPLTWDDTEHRRGHDLHRTGWPGIDGFFSLPHAGPGRAQALISVGRDGGESGYTLKNARRPRPFAFVPPVQSAVPACRSETMEAQPPDWLRLNPMGRWPPVRN</sequence>
<evidence type="ECO:0000313" key="1">
    <source>
        <dbReference type="EMBL" id="KAJ8413084.1"/>
    </source>
</evidence>
<proteinExistence type="predicted"/>
<protein>
    <submittedName>
        <fullName evidence="1">Uncharacterized protein</fullName>
    </submittedName>
</protein>
<dbReference type="AlphaFoldDB" id="A0AAD7WYQ3"/>
<name>A0AAD7WYQ3_9TELE</name>
<gene>
    <name evidence="1" type="ORF">AAFF_G00106660</name>
</gene>
<dbReference type="EMBL" id="JAINUG010000017">
    <property type="protein sequence ID" value="KAJ8413084.1"/>
    <property type="molecule type" value="Genomic_DNA"/>
</dbReference>